<reference evidence="1" key="1">
    <citation type="submission" date="2014-09" db="EMBL/GenBank/DDBJ databases">
        <authorList>
            <person name="Magalhaes I.L.F."/>
            <person name="Oliveira U."/>
            <person name="Santos F.R."/>
            <person name="Vidigal T.H.D.A."/>
            <person name="Brescovit A.D."/>
            <person name="Santos A.J."/>
        </authorList>
    </citation>
    <scope>NUCLEOTIDE SEQUENCE</scope>
    <source>
        <tissue evidence="1">Shoot tissue taken approximately 20 cm above the soil surface</tissue>
    </source>
</reference>
<organism evidence="1">
    <name type="scientific">Arundo donax</name>
    <name type="common">Giant reed</name>
    <name type="synonym">Donax arundinaceus</name>
    <dbReference type="NCBI Taxonomy" id="35708"/>
    <lineage>
        <taxon>Eukaryota</taxon>
        <taxon>Viridiplantae</taxon>
        <taxon>Streptophyta</taxon>
        <taxon>Embryophyta</taxon>
        <taxon>Tracheophyta</taxon>
        <taxon>Spermatophyta</taxon>
        <taxon>Magnoliopsida</taxon>
        <taxon>Liliopsida</taxon>
        <taxon>Poales</taxon>
        <taxon>Poaceae</taxon>
        <taxon>PACMAD clade</taxon>
        <taxon>Arundinoideae</taxon>
        <taxon>Arundineae</taxon>
        <taxon>Arundo</taxon>
    </lineage>
</organism>
<evidence type="ECO:0000313" key="1">
    <source>
        <dbReference type="EMBL" id="JAD52987.1"/>
    </source>
</evidence>
<dbReference type="EMBL" id="GBRH01244908">
    <property type="protein sequence ID" value="JAD52987.1"/>
    <property type="molecule type" value="Transcribed_RNA"/>
</dbReference>
<proteinExistence type="predicted"/>
<reference evidence="1" key="2">
    <citation type="journal article" date="2015" name="Data Brief">
        <title>Shoot transcriptome of the giant reed, Arundo donax.</title>
        <authorList>
            <person name="Barrero R.A."/>
            <person name="Guerrero F.D."/>
            <person name="Moolhuijzen P."/>
            <person name="Goolsby J.A."/>
            <person name="Tidwell J."/>
            <person name="Bellgard S.E."/>
            <person name="Bellgard M.I."/>
        </authorList>
    </citation>
    <scope>NUCLEOTIDE SEQUENCE</scope>
    <source>
        <tissue evidence="1">Shoot tissue taken approximately 20 cm above the soil surface</tissue>
    </source>
</reference>
<protein>
    <submittedName>
        <fullName evidence="1">Uncharacterized protein</fullName>
    </submittedName>
</protein>
<sequence>MPHVTSLATITKCKGTCKGVAIRTCCFTSYDKPGRIA</sequence>
<accession>A0A0A9B0X5</accession>
<dbReference type="AlphaFoldDB" id="A0A0A9B0X5"/>
<name>A0A0A9B0X5_ARUDO</name>